<dbReference type="GO" id="GO:0003677">
    <property type="term" value="F:DNA binding"/>
    <property type="evidence" value="ECO:0007669"/>
    <property type="project" value="InterPro"/>
</dbReference>
<evidence type="ECO:0000313" key="3">
    <source>
        <dbReference type="EMBL" id="CAB3718420.1"/>
    </source>
</evidence>
<dbReference type="PANTHER" id="PTHR30461:SF23">
    <property type="entry name" value="DNA RECOMBINASE-RELATED"/>
    <property type="match status" value="1"/>
</dbReference>
<protein>
    <recommendedName>
        <fullName evidence="5">DNA invertase Pin-like site-specific DNA recombinase</fullName>
    </recommendedName>
</protein>
<dbReference type="Pfam" id="PF07508">
    <property type="entry name" value="Recombinase"/>
    <property type="match status" value="1"/>
</dbReference>
<dbReference type="InterPro" id="IPR050639">
    <property type="entry name" value="SSR_resolvase"/>
</dbReference>
<dbReference type="FunFam" id="3.40.50.1390:FF:000008">
    <property type="entry name" value="DNA recombinase"/>
    <property type="match status" value="1"/>
</dbReference>
<accession>A0A6J5BUG1</accession>
<dbReference type="CDD" id="cd00338">
    <property type="entry name" value="Ser_Recombinase"/>
    <property type="match status" value="1"/>
</dbReference>
<sequence>MSPARTPSTHPAAPPRAAQYIRMSTDHQEYSPLFQREAIARYAATHNIRIVRDYEDAGISGLTLRDRPALIQLLLDVENPARRFSSVLVYDVSRWGRFQDVDESAFYEYTCRRAGVNIIYVAEPFENDGSPLSSVLKAMKRAMAGEFSREMSRKIFLGHCLNVQRGFHTAGPVGYGLRRVLVNARREIRQPLGRHEYKNVQTDRVIVVPDSTGEAAIVRKMFEWYATQPVTATGIARRLNDFGIVNAGGHPWQGQNVMQILRNEKYIGTNVYSRTTSKLDSPWRQVPHDEWIRVPGAFAAVVDRRLFAAVQARLAHSRRGPTREEIIEGMRKVISRTGKINQKLLRHYRSAPSAEQVAHEFGSLNEAYKVIGYAPNLDPERSENRCVERRMERHVADSVTAMLCELGHEVRYEKHTATLCVDGALRMQLVVRRPWMIQGHLPYWTARWPDCFAIDFLIYVRIERAGTELLDFHILPRGSLRAGEYTVVFRHGQSHFEPYRRLDLKALLALADTVSLEVLPTVPSSAVR</sequence>
<dbReference type="InterPro" id="IPR038109">
    <property type="entry name" value="DNA_bind_recomb_sf"/>
</dbReference>
<dbReference type="Gene3D" id="3.90.1750.20">
    <property type="entry name" value="Putative Large Serine Recombinase, Chain B, Domain 2"/>
    <property type="match status" value="1"/>
</dbReference>
<dbReference type="InterPro" id="IPR006119">
    <property type="entry name" value="Resolv_N"/>
</dbReference>
<dbReference type="Proteomes" id="UP000494255">
    <property type="component" value="Unassembled WGS sequence"/>
</dbReference>
<dbReference type="PROSITE" id="PS51736">
    <property type="entry name" value="RECOMBINASES_3"/>
    <property type="match status" value="1"/>
</dbReference>
<dbReference type="InterPro" id="IPR011109">
    <property type="entry name" value="DNA_bind_recombinase_dom"/>
</dbReference>
<evidence type="ECO:0000259" key="2">
    <source>
        <dbReference type="PROSITE" id="PS51737"/>
    </source>
</evidence>
<feature type="domain" description="Resolvase/invertase-type recombinase catalytic" evidence="1">
    <location>
        <begin position="16"/>
        <end position="166"/>
    </location>
</feature>
<dbReference type="Pfam" id="PF00239">
    <property type="entry name" value="Resolvase"/>
    <property type="match status" value="1"/>
</dbReference>
<keyword evidence="4" id="KW-1185">Reference proteome</keyword>
<reference evidence="3 4" key="1">
    <citation type="submission" date="2020-04" db="EMBL/GenBank/DDBJ databases">
        <authorList>
            <person name="De Canck E."/>
        </authorList>
    </citation>
    <scope>NUCLEOTIDE SEQUENCE [LARGE SCALE GENOMIC DNA]</scope>
    <source>
        <strain evidence="3 4">LMG 24238</strain>
    </source>
</reference>
<proteinExistence type="predicted"/>
<dbReference type="RefSeq" id="WP_281370249.1">
    <property type="nucleotide sequence ID" value="NZ_CADIKC010000007.1"/>
</dbReference>
<gene>
    <name evidence="3" type="ORF">LMG24238_04665</name>
</gene>
<dbReference type="PROSITE" id="PS51737">
    <property type="entry name" value="RECOMBINASE_DNA_BIND"/>
    <property type="match status" value="1"/>
</dbReference>
<evidence type="ECO:0000313" key="4">
    <source>
        <dbReference type="Proteomes" id="UP000494255"/>
    </source>
</evidence>
<name>A0A6J5BUG1_9BURK</name>
<dbReference type="GeneID" id="97043272"/>
<organism evidence="3 4">
    <name type="scientific">Paraburkholderia sediminicola</name>
    <dbReference type="NCBI Taxonomy" id="458836"/>
    <lineage>
        <taxon>Bacteria</taxon>
        <taxon>Pseudomonadati</taxon>
        <taxon>Pseudomonadota</taxon>
        <taxon>Betaproteobacteria</taxon>
        <taxon>Burkholderiales</taxon>
        <taxon>Burkholderiaceae</taxon>
        <taxon>Paraburkholderia</taxon>
    </lineage>
</organism>
<dbReference type="SMART" id="SM00857">
    <property type="entry name" value="Resolvase"/>
    <property type="match status" value="1"/>
</dbReference>
<dbReference type="EMBL" id="CADIKC010000007">
    <property type="protein sequence ID" value="CAB3718420.1"/>
    <property type="molecule type" value="Genomic_DNA"/>
</dbReference>
<dbReference type="SUPFAM" id="SSF53041">
    <property type="entry name" value="Resolvase-like"/>
    <property type="match status" value="1"/>
</dbReference>
<dbReference type="AlphaFoldDB" id="A0A6J5BUG1"/>
<dbReference type="InterPro" id="IPR036162">
    <property type="entry name" value="Resolvase-like_N_sf"/>
</dbReference>
<dbReference type="Gene3D" id="3.40.50.1390">
    <property type="entry name" value="Resolvase, N-terminal catalytic domain"/>
    <property type="match status" value="1"/>
</dbReference>
<evidence type="ECO:0008006" key="5">
    <source>
        <dbReference type="Google" id="ProtNLM"/>
    </source>
</evidence>
<dbReference type="PANTHER" id="PTHR30461">
    <property type="entry name" value="DNA-INVERTASE FROM LAMBDOID PROPHAGE"/>
    <property type="match status" value="1"/>
</dbReference>
<feature type="domain" description="Recombinase" evidence="2">
    <location>
        <begin position="196"/>
        <end position="320"/>
    </location>
</feature>
<dbReference type="GO" id="GO:0000150">
    <property type="term" value="F:DNA strand exchange activity"/>
    <property type="evidence" value="ECO:0007669"/>
    <property type="project" value="InterPro"/>
</dbReference>
<evidence type="ECO:0000259" key="1">
    <source>
        <dbReference type="PROSITE" id="PS51736"/>
    </source>
</evidence>